<feature type="chain" id="PRO_5031394114" evidence="3">
    <location>
        <begin position="25"/>
        <end position="286"/>
    </location>
</feature>
<dbReference type="AlphaFoldDB" id="A0A7S3YLY3"/>
<feature type="signal peptide" evidence="3">
    <location>
        <begin position="1"/>
        <end position="24"/>
    </location>
</feature>
<reference evidence="4" key="1">
    <citation type="submission" date="2021-01" db="EMBL/GenBank/DDBJ databases">
        <authorList>
            <person name="Corre E."/>
            <person name="Pelletier E."/>
            <person name="Niang G."/>
            <person name="Scheremetjew M."/>
            <person name="Finn R."/>
            <person name="Kale V."/>
            <person name="Holt S."/>
            <person name="Cochrane G."/>
            <person name="Meng A."/>
            <person name="Brown T."/>
            <person name="Cohen L."/>
        </authorList>
    </citation>
    <scope>NUCLEOTIDE SEQUENCE</scope>
    <source>
        <strain evidence="4">CCMP3107</strain>
    </source>
</reference>
<evidence type="ECO:0000313" key="4">
    <source>
        <dbReference type="EMBL" id="CAE0655797.1"/>
    </source>
</evidence>
<evidence type="ECO:0000256" key="1">
    <source>
        <dbReference type="SAM" id="Coils"/>
    </source>
</evidence>
<gene>
    <name evidence="4" type="ORF">HAKA00212_LOCUS26998</name>
</gene>
<proteinExistence type="predicted"/>
<feature type="transmembrane region" description="Helical" evidence="2">
    <location>
        <begin position="67"/>
        <end position="85"/>
    </location>
</feature>
<keyword evidence="2" id="KW-1133">Transmembrane helix</keyword>
<name>A0A7S3YLY3_HETAK</name>
<feature type="coiled-coil region" evidence="1">
    <location>
        <begin position="116"/>
        <end position="273"/>
    </location>
</feature>
<protein>
    <submittedName>
        <fullName evidence="4">Uncharacterized protein</fullName>
    </submittedName>
</protein>
<sequence length="286" mass="32933">MECRRRSNPTIIFILLLLLPGAISRSVRTDLPEFKFDFFPEEFPTTAAGSSEPQPAKKASSSFPLKPLLAVCSVISGIVAGNILARSKLEISKPKFATTVPEKVKSFVEKLKHMGSKKTSEKLQQAEEAMQLLQEKEKLVEKLARDLKQKTSENEKLHDIIAQMKQKMKQIAIDKDELRQSLTEEILSLKDEANKLLDQQRSEFEYLARQEREQITAEFTQENEELQNLIEQLKLRERDVIEQEVKKVQSEMASILNEERQLLKQHMAQALQKMKQDMILNQDGRQ</sequence>
<keyword evidence="3" id="KW-0732">Signal</keyword>
<keyword evidence="2" id="KW-0812">Transmembrane</keyword>
<evidence type="ECO:0000256" key="2">
    <source>
        <dbReference type="SAM" id="Phobius"/>
    </source>
</evidence>
<organism evidence="4">
    <name type="scientific">Heterosigma akashiwo</name>
    <name type="common">Chromophytic alga</name>
    <name type="synonym">Heterosigma carterae</name>
    <dbReference type="NCBI Taxonomy" id="2829"/>
    <lineage>
        <taxon>Eukaryota</taxon>
        <taxon>Sar</taxon>
        <taxon>Stramenopiles</taxon>
        <taxon>Ochrophyta</taxon>
        <taxon>Raphidophyceae</taxon>
        <taxon>Chattonellales</taxon>
        <taxon>Chattonellaceae</taxon>
        <taxon>Heterosigma</taxon>
    </lineage>
</organism>
<evidence type="ECO:0000256" key="3">
    <source>
        <dbReference type="SAM" id="SignalP"/>
    </source>
</evidence>
<keyword evidence="1" id="KW-0175">Coiled coil</keyword>
<accession>A0A7S3YLY3</accession>
<dbReference type="EMBL" id="HBIU01062758">
    <property type="protein sequence ID" value="CAE0655797.1"/>
    <property type="molecule type" value="Transcribed_RNA"/>
</dbReference>
<keyword evidence="2" id="KW-0472">Membrane</keyword>